<feature type="region of interest" description="Disordered" evidence="1">
    <location>
        <begin position="308"/>
        <end position="363"/>
    </location>
</feature>
<dbReference type="OrthoDB" id="10257471at2759"/>
<dbReference type="Gene3D" id="3.80.10.10">
    <property type="entry name" value="Ribonuclease Inhibitor"/>
    <property type="match status" value="2"/>
</dbReference>
<dbReference type="Proteomes" id="UP000290288">
    <property type="component" value="Unassembled WGS sequence"/>
</dbReference>
<evidence type="ECO:0000313" key="4">
    <source>
        <dbReference type="Proteomes" id="UP000290288"/>
    </source>
</evidence>
<dbReference type="SUPFAM" id="SSF81383">
    <property type="entry name" value="F-box domain"/>
    <property type="match status" value="1"/>
</dbReference>
<dbReference type="InterPro" id="IPR006553">
    <property type="entry name" value="Leu-rich_rpt_Cys-con_subtyp"/>
</dbReference>
<gene>
    <name evidence="3" type="ORF">EST38_g9739</name>
</gene>
<sequence length="478" mass="52815">MTTQADFPTSIPDIAGDFRDERASNTGFMPGPPLREGSVPSNQSDRGNTFPNRASSAANTLKENRKIVTIILRYLNNRKDLLTVLRVCRTWSEWAAELLWYKVDFYMHSHHWQLLRTLESPNPTFPYSKFIRRANLFSLEPFFVDSMLPTLSQCEFLERLTLNGCTCLASVVLEDILNSWPNLVSIDLTNVRNVTNVAIISLTKTSSNLLGINLNGCKRLGDPAFISLAENCSGLRRVKLGRSDLVTDIGVFAVVKGCPLLVELDVHGCSNITDIAIRAVWTHSRNMRELRLAGCDTLTDLAFPSKVEVNEPDDTPQLEDQKNHGADFSGQGERSGLSVAATEDHAVSTDPPQSVSEGKELANTDPQLSVSSLPGLTSVELCPFVIHQGLTNLRYLDLSSCTLITDIAIEGVIACAPGLRTLVLKGCTLLTDRSVEAICKLGRSLHYLTLAHVEQITDESIKDLTRSCNMLRYVDFEC</sequence>
<dbReference type="EMBL" id="SDEE01000474">
    <property type="protein sequence ID" value="RXW16103.1"/>
    <property type="molecule type" value="Genomic_DNA"/>
</dbReference>
<evidence type="ECO:0000256" key="1">
    <source>
        <dbReference type="SAM" id="MobiDB-lite"/>
    </source>
</evidence>
<dbReference type="InterPro" id="IPR036047">
    <property type="entry name" value="F-box-like_dom_sf"/>
</dbReference>
<dbReference type="STRING" id="2316362.A0A4Q2D958"/>
<keyword evidence="4" id="KW-1185">Reference proteome</keyword>
<dbReference type="InterPro" id="IPR032675">
    <property type="entry name" value="LRR_dom_sf"/>
</dbReference>
<feature type="compositionally biased region" description="Polar residues" evidence="1">
    <location>
        <begin position="39"/>
        <end position="57"/>
    </location>
</feature>
<dbReference type="Pfam" id="PF13516">
    <property type="entry name" value="LRR_6"/>
    <property type="match status" value="1"/>
</dbReference>
<dbReference type="SUPFAM" id="SSF52047">
    <property type="entry name" value="RNI-like"/>
    <property type="match status" value="2"/>
</dbReference>
<protein>
    <recommendedName>
        <fullName evidence="2">F-box domain-containing protein</fullName>
    </recommendedName>
</protein>
<dbReference type="Pfam" id="PF12937">
    <property type="entry name" value="F-box-like"/>
    <property type="match status" value="1"/>
</dbReference>
<dbReference type="SMART" id="SM00367">
    <property type="entry name" value="LRR_CC"/>
    <property type="match status" value="8"/>
</dbReference>
<comment type="caution">
    <text evidence="3">The sequence shown here is derived from an EMBL/GenBank/DDBJ whole genome shotgun (WGS) entry which is preliminary data.</text>
</comment>
<accession>A0A4Q2D958</accession>
<dbReference type="PANTHER" id="PTHR13382">
    <property type="entry name" value="MITOCHONDRIAL ATP SYNTHASE COUPLING FACTOR B"/>
    <property type="match status" value="1"/>
</dbReference>
<feature type="region of interest" description="Disordered" evidence="1">
    <location>
        <begin position="1"/>
        <end position="57"/>
    </location>
</feature>
<dbReference type="InterPro" id="IPR001611">
    <property type="entry name" value="Leu-rich_rpt"/>
</dbReference>
<proteinExistence type="predicted"/>
<dbReference type="AlphaFoldDB" id="A0A4Q2D958"/>
<evidence type="ECO:0000259" key="2">
    <source>
        <dbReference type="Pfam" id="PF12937"/>
    </source>
</evidence>
<reference evidence="3 4" key="1">
    <citation type="submission" date="2019-01" db="EMBL/GenBank/DDBJ databases">
        <title>Draft genome sequence of Psathyrella aberdarensis IHI B618.</title>
        <authorList>
            <person name="Buettner E."/>
            <person name="Kellner H."/>
        </authorList>
    </citation>
    <scope>NUCLEOTIDE SEQUENCE [LARGE SCALE GENOMIC DNA]</scope>
    <source>
        <strain evidence="3 4">IHI B618</strain>
    </source>
</reference>
<dbReference type="InterPro" id="IPR050648">
    <property type="entry name" value="F-box_LRR-repeat"/>
</dbReference>
<organism evidence="3 4">
    <name type="scientific">Candolleomyces aberdarensis</name>
    <dbReference type="NCBI Taxonomy" id="2316362"/>
    <lineage>
        <taxon>Eukaryota</taxon>
        <taxon>Fungi</taxon>
        <taxon>Dikarya</taxon>
        <taxon>Basidiomycota</taxon>
        <taxon>Agaricomycotina</taxon>
        <taxon>Agaricomycetes</taxon>
        <taxon>Agaricomycetidae</taxon>
        <taxon>Agaricales</taxon>
        <taxon>Agaricineae</taxon>
        <taxon>Psathyrellaceae</taxon>
        <taxon>Candolleomyces</taxon>
    </lineage>
</organism>
<feature type="domain" description="F-box" evidence="2">
    <location>
        <begin position="70"/>
        <end position="105"/>
    </location>
</feature>
<name>A0A4Q2D958_9AGAR</name>
<dbReference type="GO" id="GO:0005737">
    <property type="term" value="C:cytoplasm"/>
    <property type="evidence" value="ECO:0007669"/>
    <property type="project" value="TreeGrafter"/>
</dbReference>
<evidence type="ECO:0000313" key="3">
    <source>
        <dbReference type="EMBL" id="RXW16103.1"/>
    </source>
</evidence>
<dbReference type="InterPro" id="IPR001810">
    <property type="entry name" value="F-box_dom"/>
</dbReference>